<dbReference type="GO" id="GO:0005634">
    <property type="term" value="C:nucleus"/>
    <property type="evidence" value="ECO:0007669"/>
    <property type="project" value="UniProtKB-SubCell"/>
</dbReference>
<reference evidence="8" key="2">
    <citation type="submission" date="2022-03" db="EMBL/GenBank/DDBJ databases">
        <title>Draft title - Genomic analysis of global carrot germplasm unveils the trajectory of domestication and the origin of high carotenoid orange carrot.</title>
        <authorList>
            <person name="Iorizzo M."/>
            <person name="Ellison S."/>
            <person name="Senalik D."/>
            <person name="Macko-Podgorni A."/>
            <person name="Grzebelus D."/>
            <person name="Bostan H."/>
            <person name="Rolling W."/>
            <person name="Curaba J."/>
            <person name="Simon P."/>
        </authorList>
    </citation>
    <scope>NUCLEOTIDE SEQUENCE</scope>
    <source>
        <tissue evidence="8">Leaf</tissue>
    </source>
</reference>
<dbReference type="Pfam" id="PF03479">
    <property type="entry name" value="PCC"/>
    <property type="match status" value="1"/>
</dbReference>
<dbReference type="InterPro" id="IPR014476">
    <property type="entry name" value="AHL15-29"/>
</dbReference>
<dbReference type="GO" id="GO:0003680">
    <property type="term" value="F:minor groove of adenine-thymine-rich DNA binding"/>
    <property type="evidence" value="ECO:0007669"/>
    <property type="project" value="InterPro"/>
</dbReference>
<dbReference type="KEGG" id="dcr:108224931"/>
<protein>
    <submittedName>
        <fullName evidence="8">Uncharacterized protein</fullName>
    </submittedName>
</protein>
<dbReference type="FunFam" id="3.30.1330.80:FF:000006">
    <property type="entry name" value="AT-hook motif nuclear-localized protein"/>
    <property type="match status" value="1"/>
</dbReference>
<feature type="compositionally biased region" description="Polar residues" evidence="7">
    <location>
        <begin position="12"/>
        <end position="26"/>
    </location>
</feature>
<dbReference type="EMBL" id="CP093348">
    <property type="protein sequence ID" value="WOH07025.1"/>
    <property type="molecule type" value="Genomic_DNA"/>
</dbReference>
<accession>A0A161WVK7</accession>
<comment type="function">
    <text evidence="1">Transcription factor that specifically binds AT-rich DNA sequences related to the nuclear matrix attachment regions (MARs).</text>
</comment>
<feature type="region of interest" description="Disordered" evidence="7">
    <location>
        <begin position="229"/>
        <end position="260"/>
    </location>
</feature>
<dbReference type="PANTHER" id="PTHR31100:SF69">
    <property type="entry name" value="AT-HOOK MOTIF NUCLEAR-LOCALIZED PROTEIN 17-RELATED"/>
    <property type="match status" value="1"/>
</dbReference>
<dbReference type="SUPFAM" id="SSF117856">
    <property type="entry name" value="AF0104/ALDC/Ptd012-like"/>
    <property type="match status" value="1"/>
</dbReference>
<dbReference type="Gramene" id="KZM92617">
    <property type="protein sequence ID" value="KZM92617"/>
    <property type="gene ID" value="DCAR_020018"/>
</dbReference>
<evidence type="ECO:0000256" key="3">
    <source>
        <dbReference type="ARBA" id="ARBA00023015"/>
    </source>
</evidence>
<reference evidence="8" key="1">
    <citation type="journal article" date="2016" name="Nat. Genet.">
        <title>A high-quality carrot genome assembly provides new insights into carotenoid accumulation and asterid genome evolution.</title>
        <authorList>
            <person name="Iorizzo M."/>
            <person name="Ellison S."/>
            <person name="Senalik D."/>
            <person name="Zeng P."/>
            <person name="Satapoomin P."/>
            <person name="Huang J."/>
            <person name="Bowman M."/>
            <person name="Iovene M."/>
            <person name="Sanseverino W."/>
            <person name="Cavagnaro P."/>
            <person name="Yildiz M."/>
            <person name="Macko-Podgorni A."/>
            <person name="Moranska E."/>
            <person name="Grzebelus E."/>
            <person name="Grzebelus D."/>
            <person name="Ashrafi H."/>
            <person name="Zheng Z."/>
            <person name="Cheng S."/>
            <person name="Spooner D."/>
            <person name="Van Deynze A."/>
            <person name="Simon P."/>
        </authorList>
    </citation>
    <scope>NUCLEOTIDE SEQUENCE</scope>
    <source>
        <tissue evidence="8">Leaf</tissue>
    </source>
</reference>
<keyword evidence="6" id="KW-0539">Nucleus</keyword>
<keyword evidence="3" id="KW-0805">Transcription regulation</keyword>
<organism evidence="8 9">
    <name type="scientific">Daucus carota subsp. sativus</name>
    <name type="common">Carrot</name>
    <dbReference type="NCBI Taxonomy" id="79200"/>
    <lineage>
        <taxon>Eukaryota</taxon>
        <taxon>Viridiplantae</taxon>
        <taxon>Streptophyta</taxon>
        <taxon>Embryophyta</taxon>
        <taxon>Tracheophyta</taxon>
        <taxon>Spermatophyta</taxon>
        <taxon>Magnoliopsida</taxon>
        <taxon>eudicotyledons</taxon>
        <taxon>Gunneridae</taxon>
        <taxon>Pentapetalae</taxon>
        <taxon>asterids</taxon>
        <taxon>campanulids</taxon>
        <taxon>Apiales</taxon>
        <taxon>Apiaceae</taxon>
        <taxon>Apioideae</taxon>
        <taxon>Scandiceae</taxon>
        <taxon>Daucinae</taxon>
        <taxon>Daucus</taxon>
        <taxon>Daucus sect. Daucus</taxon>
    </lineage>
</organism>
<dbReference type="AlphaFoldDB" id="A0A161WVK7"/>
<comment type="subcellular location">
    <subcellularLocation>
        <location evidence="2">Nucleus</location>
    </subcellularLocation>
</comment>
<evidence type="ECO:0000313" key="9">
    <source>
        <dbReference type="Proteomes" id="UP000077755"/>
    </source>
</evidence>
<proteinExistence type="predicted"/>
<keyword evidence="5" id="KW-0804">Transcription</keyword>
<evidence type="ECO:0000256" key="7">
    <source>
        <dbReference type="SAM" id="MobiDB-lite"/>
    </source>
</evidence>
<dbReference type="Proteomes" id="UP000077755">
    <property type="component" value="Chromosome 6"/>
</dbReference>
<evidence type="ECO:0000256" key="6">
    <source>
        <dbReference type="ARBA" id="ARBA00023242"/>
    </source>
</evidence>
<dbReference type="InterPro" id="IPR005175">
    <property type="entry name" value="PPC_dom"/>
</dbReference>
<dbReference type="CDD" id="cd11378">
    <property type="entry name" value="DUF296"/>
    <property type="match status" value="1"/>
</dbReference>
<dbReference type="PANTHER" id="PTHR31100">
    <property type="entry name" value="AT-HOOK MOTIF NUCLEAR-LOCALIZED PROTEIN 15"/>
    <property type="match status" value="1"/>
</dbReference>
<evidence type="ECO:0000256" key="4">
    <source>
        <dbReference type="ARBA" id="ARBA00023125"/>
    </source>
</evidence>
<dbReference type="Gene3D" id="3.30.1330.80">
    <property type="entry name" value="Hypothetical protein, similar to alpha- acetolactate decarboxylase, domain 2"/>
    <property type="match status" value="1"/>
</dbReference>
<evidence type="ECO:0000256" key="5">
    <source>
        <dbReference type="ARBA" id="ARBA00023163"/>
    </source>
</evidence>
<gene>
    <name evidence="8" type="ORF">DCAR_0626454</name>
</gene>
<sequence length="283" mass="30431">MKGEYTDETHRSTQTMFSKIHQTQKFQPHHLRNPTPPPQPYPTQPLHVTPFQDHPASPSKPEPSQNDGASIEILRRPRGRPPGSKNKLKSPIIITREPDPAMSPYVLEIPAGSDLIHAITLYCKKRQSGLCVLNGSGTVANVTLKQPSSTPNATVTFHGRFDMLSLSATIILPSLQHVTNTFTISLAGPQGQVVGGAVVGPLVAASTVYIIAASFNSPVFQKLPIEDEHENNDNVNNNNHNNSGGGGDVASPSVVSGGGDMYSGHSMGNEVIWTPTPRQAQPY</sequence>
<feature type="region of interest" description="Disordered" evidence="7">
    <location>
        <begin position="1"/>
        <end position="91"/>
    </location>
</feature>
<dbReference type="GO" id="GO:0003700">
    <property type="term" value="F:DNA-binding transcription factor activity"/>
    <property type="evidence" value="ECO:0007669"/>
    <property type="project" value="TreeGrafter"/>
</dbReference>
<evidence type="ECO:0000256" key="1">
    <source>
        <dbReference type="ARBA" id="ARBA00003687"/>
    </source>
</evidence>
<dbReference type="OMA" id="DETHRST"/>
<name>A0A161WVK7_DAUCS</name>
<evidence type="ECO:0000313" key="8">
    <source>
        <dbReference type="EMBL" id="WOH07025.1"/>
    </source>
</evidence>
<evidence type="ECO:0000256" key="2">
    <source>
        <dbReference type="ARBA" id="ARBA00004123"/>
    </source>
</evidence>
<dbReference type="PROSITE" id="PS51742">
    <property type="entry name" value="PPC"/>
    <property type="match status" value="1"/>
</dbReference>
<keyword evidence="9" id="KW-1185">Reference proteome</keyword>
<feature type="compositionally biased region" description="Low complexity" evidence="7">
    <location>
        <begin position="233"/>
        <end position="242"/>
    </location>
</feature>
<feature type="compositionally biased region" description="Basic and acidic residues" evidence="7">
    <location>
        <begin position="1"/>
        <end position="11"/>
    </location>
</feature>
<feature type="compositionally biased region" description="Pro residues" evidence="7">
    <location>
        <begin position="34"/>
        <end position="43"/>
    </location>
</feature>
<keyword evidence="4" id="KW-0238">DNA-binding</keyword>
<dbReference type="OrthoDB" id="782346at2759"/>